<name>A0AAJ6HY21_9ACTN</name>
<dbReference type="AlphaFoldDB" id="A0AAJ6HY21"/>
<proteinExistence type="predicted"/>
<sequence>MESSLHVNGLVLPALLTELLNDGRWRHPGDDVLRDLMPWFRSPLDFLTSIEGMRRESRSLTMFADDPPSSHLFRQTRGSVATASVELPWLDVEKAVLIAVNRILGDDVAMALDYRTDPAEPRVVASDFWTDPRQCSWRAVAPTFSQLVKVLRLA</sequence>
<keyword evidence="2" id="KW-1185">Reference proteome</keyword>
<dbReference type="KEGG" id="mprn:Q3V37_14585"/>
<reference evidence="1 2" key="1">
    <citation type="submission" date="2023-07" db="EMBL/GenBank/DDBJ databases">
        <title>Micromonospora profundi TRM 95458 converts glycerol to a new osmotic compound.</title>
        <authorList>
            <person name="Lu D."/>
        </authorList>
    </citation>
    <scope>NUCLEOTIDE SEQUENCE [LARGE SCALE GENOMIC DNA]</scope>
    <source>
        <strain evidence="1 2">TRM95458</strain>
    </source>
</reference>
<organism evidence="1 2">
    <name type="scientific">Micromonospora profundi</name>
    <dbReference type="NCBI Taxonomy" id="1420889"/>
    <lineage>
        <taxon>Bacteria</taxon>
        <taxon>Bacillati</taxon>
        <taxon>Actinomycetota</taxon>
        <taxon>Actinomycetes</taxon>
        <taxon>Micromonosporales</taxon>
        <taxon>Micromonosporaceae</taxon>
        <taxon>Micromonospora</taxon>
    </lineage>
</organism>
<evidence type="ECO:0000313" key="1">
    <source>
        <dbReference type="EMBL" id="WLS48347.1"/>
    </source>
</evidence>
<dbReference type="RefSeq" id="WP_167943149.1">
    <property type="nucleotide sequence ID" value="NZ_CP130472.1"/>
</dbReference>
<protein>
    <submittedName>
        <fullName evidence="1">Uncharacterized protein</fullName>
    </submittedName>
</protein>
<dbReference type="Proteomes" id="UP001235874">
    <property type="component" value="Chromosome"/>
</dbReference>
<accession>A0AAJ6HY21</accession>
<gene>
    <name evidence="1" type="ORF">Q3V37_14585</name>
</gene>
<evidence type="ECO:0000313" key="2">
    <source>
        <dbReference type="Proteomes" id="UP001235874"/>
    </source>
</evidence>
<dbReference type="EMBL" id="CP130472">
    <property type="protein sequence ID" value="WLS48347.1"/>
    <property type="molecule type" value="Genomic_DNA"/>
</dbReference>